<feature type="compositionally biased region" description="Polar residues" evidence="1">
    <location>
        <begin position="99"/>
        <end position="116"/>
    </location>
</feature>
<name>A0A1E1W978_PECGO</name>
<dbReference type="AlphaFoldDB" id="A0A1E1W978"/>
<feature type="region of interest" description="Disordered" evidence="1">
    <location>
        <begin position="1"/>
        <end position="23"/>
    </location>
</feature>
<feature type="non-terminal residue" evidence="2">
    <location>
        <position position="1"/>
    </location>
</feature>
<dbReference type="EMBL" id="GDQN01007577">
    <property type="protein sequence ID" value="JAT83477.1"/>
    <property type="molecule type" value="Transcribed_RNA"/>
</dbReference>
<protein>
    <submittedName>
        <fullName evidence="2">Uncharacterized protein</fullName>
    </submittedName>
</protein>
<dbReference type="OrthoDB" id="6426920at2759"/>
<organism evidence="2">
    <name type="scientific">Pectinophora gossypiella</name>
    <name type="common">Cotton pink bollworm</name>
    <name type="synonym">Depressaria gossypiella</name>
    <dbReference type="NCBI Taxonomy" id="13191"/>
    <lineage>
        <taxon>Eukaryota</taxon>
        <taxon>Metazoa</taxon>
        <taxon>Ecdysozoa</taxon>
        <taxon>Arthropoda</taxon>
        <taxon>Hexapoda</taxon>
        <taxon>Insecta</taxon>
        <taxon>Pterygota</taxon>
        <taxon>Neoptera</taxon>
        <taxon>Endopterygota</taxon>
        <taxon>Lepidoptera</taxon>
        <taxon>Glossata</taxon>
        <taxon>Ditrysia</taxon>
        <taxon>Gelechioidea</taxon>
        <taxon>Gelechiidae</taxon>
        <taxon>Apatetrinae</taxon>
        <taxon>Pectinophora</taxon>
    </lineage>
</organism>
<evidence type="ECO:0000256" key="1">
    <source>
        <dbReference type="SAM" id="MobiDB-lite"/>
    </source>
</evidence>
<feature type="region of interest" description="Disordered" evidence="1">
    <location>
        <begin position="79"/>
        <end position="129"/>
    </location>
</feature>
<sequence>AERRVSASDANAGTDLDTYNRRSKPAFPMTYTARATLEIGSGSVSSGRAVTTTTASNQVRTLPVAGPPTRLFHKKLYNHKPPFKRSPKPSECTRETEAKTTNANDIAANISKSKVNAQPRKDKTQVPKDGAVTLPVEEIDSNQYKLLKALLPKTNC</sequence>
<proteinExistence type="predicted"/>
<gene>
    <name evidence="2" type="ORF">g.7315</name>
</gene>
<evidence type="ECO:0000313" key="2">
    <source>
        <dbReference type="EMBL" id="JAT83477.1"/>
    </source>
</evidence>
<feature type="non-terminal residue" evidence="2">
    <location>
        <position position="156"/>
    </location>
</feature>
<reference evidence="2" key="1">
    <citation type="submission" date="2015-09" db="EMBL/GenBank/DDBJ databases">
        <title>De novo assembly of Pectinophora gossypiella (Pink Bollworm) gut transcriptome.</title>
        <authorList>
            <person name="Tassone E.E."/>
        </authorList>
    </citation>
    <scope>NUCLEOTIDE SEQUENCE</scope>
</reference>
<accession>A0A1E1W978</accession>